<dbReference type="AlphaFoldDB" id="A0A2T5JC44"/>
<keyword evidence="4 5" id="KW-0472">Membrane</keyword>
<keyword evidence="2 5" id="KW-0812">Transmembrane</keyword>
<feature type="transmembrane region" description="Helical" evidence="5">
    <location>
        <begin position="245"/>
        <end position="261"/>
    </location>
</feature>
<evidence type="ECO:0000259" key="6">
    <source>
        <dbReference type="Pfam" id="PF04932"/>
    </source>
</evidence>
<evidence type="ECO:0000256" key="1">
    <source>
        <dbReference type="ARBA" id="ARBA00004141"/>
    </source>
</evidence>
<feature type="transmembrane region" description="Helical" evidence="5">
    <location>
        <begin position="76"/>
        <end position="96"/>
    </location>
</feature>
<keyword evidence="8" id="KW-1185">Reference proteome</keyword>
<name>A0A2T5JC44_9SPHI</name>
<dbReference type="Proteomes" id="UP000244168">
    <property type="component" value="Unassembled WGS sequence"/>
</dbReference>
<dbReference type="PANTHER" id="PTHR37422:SF13">
    <property type="entry name" value="LIPOPOLYSACCHARIDE BIOSYNTHESIS PROTEIN PA4999-RELATED"/>
    <property type="match status" value="1"/>
</dbReference>
<evidence type="ECO:0000256" key="4">
    <source>
        <dbReference type="ARBA" id="ARBA00023136"/>
    </source>
</evidence>
<protein>
    <submittedName>
        <fullName evidence="7">O-antigen ligase-like membrane protein</fullName>
    </submittedName>
</protein>
<proteinExistence type="predicted"/>
<evidence type="ECO:0000256" key="3">
    <source>
        <dbReference type="ARBA" id="ARBA00022989"/>
    </source>
</evidence>
<dbReference type="RefSeq" id="WP_107827265.1">
    <property type="nucleotide sequence ID" value="NZ_CP160205.1"/>
</dbReference>
<feature type="transmembrane region" description="Helical" evidence="5">
    <location>
        <begin position="373"/>
        <end position="392"/>
    </location>
</feature>
<feature type="transmembrane region" description="Helical" evidence="5">
    <location>
        <begin position="428"/>
        <end position="445"/>
    </location>
</feature>
<feature type="transmembrane region" description="Helical" evidence="5">
    <location>
        <begin position="404"/>
        <end position="422"/>
    </location>
</feature>
<feature type="domain" description="O-antigen ligase-related" evidence="6">
    <location>
        <begin position="228"/>
        <end position="378"/>
    </location>
</feature>
<dbReference type="InterPro" id="IPR007016">
    <property type="entry name" value="O-antigen_ligase-rel_domated"/>
</dbReference>
<reference evidence="7 8" key="1">
    <citation type="submission" date="2018-04" db="EMBL/GenBank/DDBJ databases">
        <title>Genomic Encyclopedia of Archaeal and Bacterial Type Strains, Phase II (KMG-II): from individual species to whole genera.</title>
        <authorList>
            <person name="Goeker M."/>
        </authorList>
    </citation>
    <scope>NUCLEOTIDE SEQUENCE [LARGE SCALE GENOMIC DNA]</scope>
    <source>
        <strain evidence="7 8">DSM 26809</strain>
    </source>
</reference>
<dbReference type="EMBL" id="QAOQ01000002">
    <property type="protein sequence ID" value="PTQ99330.1"/>
    <property type="molecule type" value="Genomic_DNA"/>
</dbReference>
<keyword evidence="7" id="KW-0436">Ligase</keyword>
<evidence type="ECO:0000313" key="7">
    <source>
        <dbReference type="EMBL" id="PTQ99330.1"/>
    </source>
</evidence>
<dbReference type="GO" id="GO:0016020">
    <property type="term" value="C:membrane"/>
    <property type="evidence" value="ECO:0007669"/>
    <property type="project" value="UniProtKB-SubCell"/>
</dbReference>
<dbReference type="GO" id="GO:0016874">
    <property type="term" value="F:ligase activity"/>
    <property type="evidence" value="ECO:0007669"/>
    <property type="project" value="UniProtKB-KW"/>
</dbReference>
<evidence type="ECO:0000256" key="5">
    <source>
        <dbReference type="SAM" id="Phobius"/>
    </source>
</evidence>
<comment type="subcellular location">
    <subcellularLocation>
        <location evidence="1">Membrane</location>
        <topology evidence="1">Multi-pass membrane protein</topology>
    </subcellularLocation>
</comment>
<evidence type="ECO:0000256" key="2">
    <source>
        <dbReference type="ARBA" id="ARBA00022692"/>
    </source>
</evidence>
<feature type="transmembrane region" description="Helical" evidence="5">
    <location>
        <begin position="268"/>
        <end position="284"/>
    </location>
</feature>
<comment type="caution">
    <text evidence="7">The sequence shown here is derived from an EMBL/GenBank/DDBJ whole genome shotgun (WGS) entry which is preliminary data.</text>
</comment>
<dbReference type="PANTHER" id="PTHR37422">
    <property type="entry name" value="TEICHURONIC ACID BIOSYNTHESIS PROTEIN TUAE"/>
    <property type="match status" value="1"/>
</dbReference>
<feature type="transmembrane region" description="Helical" evidence="5">
    <location>
        <begin position="108"/>
        <end position="126"/>
    </location>
</feature>
<gene>
    <name evidence="7" type="ORF">C8P68_102146</name>
</gene>
<organism evidence="7 8">
    <name type="scientific">Mucilaginibacter yixingensis</name>
    <dbReference type="NCBI Taxonomy" id="1295612"/>
    <lineage>
        <taxon>Bacteria</taxon>
        <taxon>Pseudomonadati</taxon>
        <taxon>Bacteroidota</taxon>
        <taxon>Sphingobacteriia</taxon>
        <taxon>Sphingobacteriales</taxon>
        <taxon>Sphingobacteriaceae</taxon>
        <taxon>Mucilaginibacter</taxon>
    </lineage>
</organism>
<feature type="transmembrane region" description="Helical" evidence="5">
    <location>
        <begin position="195"/>
        <end position="216"/>
    </location>
</feature>
<dbReference type="InterPro" id="IPR051533">
    <property type="entry name" value="WaaL-like"/>
</dbReference>
<keyword evidence="3 5" id="KW-1133">Transmembrane helix</keyword>
<dbReference type="Pfam" id="PF04932">
    <property type="entry name" value="Wzy_C"/>
    <property type="match status" value="1"/>
</dbReference>
<dbReference type="OrthoDB" id="789203at2"/>
<evidence type="ECO:0000313" key="8">
    <source>
        <dbReference type="Proteomes" id="UP000244168"/>
    </source>
</evidence>
<feature type="transmembrane region" description="Helical" evidence="5">
    <location>
        <begin position="138"/>
        <end position="155"/>
    </location>
</feature>
<feature type="transmembrane region" description="Helical" evidence="5">
    <location>
        <begin position="43"/>
        <end position="64"/>
    </location>
</feature>
<accession>A0A2T5JC44</accession>
<feature type="transmembrane region" description="Helical" evidence="5">
    <location>
        <begin position="223"/>
        <end position="239"/>
    </location>
</feature>
<sequence>MGKIFFIAIALIFTLQVILKPGIKKLLWFFAGVLLFPPAVTIISSPSVPFPRLMIYVLLTVTFIQQKKVFSELKLFVLKVPLLILFFLLLCIGLSDSRLNLFLQFYRPITYFLENFFIVFLTYYYIKSSNDALRIYDFLIKIFILFGLYGLSNYVTKNNEYNAFITNLYNSHDFANDNMITGLYRFRVSSLSWHAIYYGFLLMIMLLMETFMFTSVKIRQKNYVIYIFVAILLLVNLFLANSRTPILGLIAGALIYVLFAIKLTKKIAIFYAVIFAGIVSFAVLPKSAEIVLKTANIFTGRDAEKKGEGSSMKMRQMQLDASVRIFNQSPVTGNGFEYINENLGYSSDTKKSKSSKDLEGFESYYFKLLIEQGMLGIAGNLILFIVLIIWLIKKYFKVSQFGKKIIVFTISITIAFIIFIIGTGDLGSFLFFMSILGINIKLIELNDQRRVIYMYH</sequence>